<protein>
    <submittedName>
        <fullName evidence="2">Uncharacterized protein</fullName>
    </submittedName>
</protein>
<reference evidence="2 3" key="1">
    <citation type="submission" date="2020-08" db="EMBL/GenBank/DDBJ databases">
        <title>Genomic Encyclopedia of Type Strains, Phase IV (KMG-IV): sequencing the most valuable type-strain genomes for metagenomic binning, comparative biology and taxonomic classification.</title>
        <authorList>
            <person name="Goeker M."/>
        </authorList>
    </citation>
    <scope>NUCLEOTIDE SEQUENCE [LARGE SCALE GENOMIC DNA]</scope>
    <source>
        <strain evidence="2 3">DSM 23562</strain>
    </source>
</reference>
<dbReference type="AlphaFoldDB" id="A0A7W9SX54"/>
<evidence type="ECO:0000256" key="1">
    <source>
        <dbReference type="SAM" id="MobiDB-lite"/>
    </source>
</evidence>
<gene>
    <name evidence="2" type="ORF">HNQ39_005915</name>
</gene>
<evidence type="ECO:0000313" key="2">
    <source>
        <dbReference type="EMBL" id="MBB6054068.1"/>
    </source>
</evidence>
<dbReference type="Proteomes" id="UP000520814">
    <property type="component" value="Unassembled WGS sequence"/>
</dbReference>
<accession>A0A7W9SX54</accession>
<proteinExistence type="predicted"/>
<organism evidence="2 3">
    <name type="scientific">Armatimonas rosea</name>
    <dbReference type="NCBI Taxonomy" id="685828"/>
    <lineage>
        <taxon>Bacteria</taxon>
        <taxon>Bacillati</taxon>
        <taxon>Armatimonadota</taxon>
        <taxon>Armatimonadia</taxon>
        <taxon>Armatimonadales</taxon>
        <taxon>Armatimonadaceae</taxon>
        <taxon>Armatimonas</taxon>
    </lineage>
</organism>
<dbReference type="EMBL" id="JACHGW010000013">
    <property type="protein sequence ID" value="MBB6054068.1"/>
    <property type="molecule type" value="Genomic_DNA"/>
</dbReference>
<feature type="region of interest" description="Disordered" evidence="1">
    <location>
        <begin position="1"/>
        <end position="68"/>
    </location>
</feature>
<sequence length="68" mass="7590">MTGKDPKGAARAPLATYPIQLKGASVQIDTAKLGPVPKKQHREGDDEDDEHGRKHESGKRRRDDDEER</sequence>
<comment type="caution">
    <text evidence="2">The sequence shown here is derived from an EMBL/GenBank/DDBJ whole genome shotgun (WGS) entry which is preliminary data.</text>
</comment>
<name>A0A7W9SX54_ARMRO</name>
<evidence type="ECO:0000313" key="3">
    <source>
        <dbReference type="Proteomes" id="UP000520814"/>
    </source>
</evidence>
<keyword evidence="3" id="KW-1185">Reference proteome</keyword>